<evidence type="ECO:0000256" key="3">
    <source>
        <dbReference type="ARBA" id="ARBA00022679"/>
    </source>
</evidence>
<dbReference type="CDD" id="cd00609">
    <property type="entry name" value="AAT_like"/>
    <property type="match status" value="1"/>
</dbReference>
<dbReference type="InterPro" id="IPR015424">
    <property type="entry name" value="PyrdxlP-dep_Trfase"/>
</dbReference>
<comment type="cofactor">
    <cofactor evidence="1">
        <name>pyridoxal 5'-phosphate</name>
        <dbReference type="ChEBI" id="CHEBI:597326"/>
    </cofactor>
</comment>
<dbReference type="GO" id="GO:0008483">
    <property type="term" value="F:transaminase activity"/>
    <property type="evidence" value="ECO:0007669"/>
    <property type="project" value="UniProtKB-KW"/>
</dbReference>
<dbReference type="SUPFAM" id="SSF53383">
    <property type="entry name" value="PLP-dependent transferases"/>
    <property type="match status" value="1"/>
</dbReference>
<dbReference type="InterPro" id="IPR015422">
    <property type="entry name" value="PyrdxlP-dep_Trfase_small"/>
</dbReference>
<name>A0A4P8XKG0_9BACL</name>
<sequence length="407" mass="44423">MKQPAAPVWRSDKLAAMGSSIFAEIQAWKQEAAQRGREVIDLSIGSPDRAPSLEIRELLSRSVLQEDQYTYPSSQGTPAFRKAASAWLKHRFGVDTNPETEILALMGSQDGLAHFAQAVCNPGDLAMVPDPGYPIYAGALQLAGVEPWLLPLREENGFMPDLTKIPEQIWQRTKFLLLNFPGNPIAVQADLTFFTELVALAKKHNVLIVHDAAYSEMGFDDYRPVSILQVPGASEIAVEFHSFSKSFHMAGCRIAFLAGNAEAVGALRDLKSNIDYGVFLPVQLAAAAALEHAMASGTERETALLYEKRRDVFTAALEAAGWTVKKPKATMFIWAKLPEAFRQDHNAGDSRQFARKLLLSTGVAVVPGIAFGQQGEGYVRIALVQEAEVLTEAAARIGAFLLQEADV</sequence>
<keyword evidence="6" id="KW-1185">Reference proteome</keyword>
<protein>
    <submittedName>
        <fullName evidence="5">Putative LL-diaminopimelate aminotransferase</fullName>
    </submittedName>
</protein>
<dbReference type="Gene3D" id="3.40.640.10">
    <property type="entry name" value="Type I PLP-dependent aspartate aminotransferase-like (Major domain)"/>
    <property type="match status" value="1"/>
</dbReference>
<dbReference type="Pfam" id="PF00155">
    <property type="entry name" value="Aminotran_1_2"/>
    <property type="match status" value="1"/>
</dbReference>
<proteinExistence type="predicted"/>
<dbReference type="InterPro" id="IPR050881">
    <property type="entry name" value="LL-DAP_aminotransferase"/>
</dbReference>
<dbReference type="EMBL" id="CP040396">
    <property type="protein sequence ID" value="QCT02080.1"/>
    <property type="molecule type" value="Genomic_DNA"/>
</dbReference>
<evidence type="ECO:0000256" key="2">
    <source>
        <dbReference type="ARBA" id="ARBA00022576"/>
    </source>
</evidence>
<dbReference type="AlphaFoldDB" id="A0A4P8XKG0"/>
<dbReference type="InterPro" id="IPR015421">
    <property type="entry name" value="PyrdxlP-dep_Trfase_major"/>
</dbReference>
<dbReference type="PANTHER" id="PTHR42832:SF3">
    <property type="entry name" value="L-GLUTAMINE--4-(METHYLSULFANYL)-2-OXOBUTANOATE AMINOTRANSFERASE"/>
    <property type="match status" value="1"/>
</dbReference>
<dbReference type="RefSeq" id="WP_138225158.1">
    <property type="nucleotide sequence ID" value="NZ_CP040396.1"/>
</dbReference>
<dbReference type="OrthoDB" id="9813612at2"/>
<evidence type="ECO:0000313" key="6">
    <source>
        <dbReference type="Proteomes" id="UP000300879"/>
    </source>
</evidence>
<feature type="domain" description="Aminotransferase class I/classII large" evidence="4">
    <location>
        <begin position="38"/>
        <end position="397"/>
    </location>
</feature>
<keyword evidence="2 5" id="KW-0032">Aminotransferase</keyword>
<dbReference type="Gene3D" id="3.90.1150.10">
    <property type="entry name" value="Aspartate Aminotransferase, domain 1"/>
    <property type="match status" value="1"/>
</dbReference>
<dbReference type="InterPro" id="IPR004839">
    <property type="entry name" value="Aminotransferase_I/II_large"/>
</dbReference>
<evidence type="ECO:0000313" key="5">
    <source>
        <dbReference type="EMBL" id="QCT02080.1"/>
    </source>
</evidence>
<organism evidence="5 6">
    <name type="scientific">Paenibacillus algicola</name>
    <dbReference type="NCBI Taxonomy" id="2565926"/>
    <lineage>
        <taxon>Bacteria</taxon>
        <taxon>Bacillati</taxon>
        <taxon>Bacillota</taxon>
        <taxon>Bacilli</taxon>
        <taxon>Bacillales</taxon>
        <taxon>Paenibacillaceae</taxon>
        <taxon>Paenibacillus</taxon>
    </lineage>
</organism>
<keyword evidence="3 5" id="KW-0808">Transferase</keyword>
<dbReference type="KEGG" id="palo:E6C60_1364"/>
<gene>
    <name evidence="5" type="ORF">E6C60_1364</name>
</gene>
<dbReference type="PANTHER" id="PTHR42832">
    <property type="entry name" value="AMINO ACID AMINOTRANSFERASE"/>
    <property type="match status" value="1"/>
</dbReference>
<accession>A0A4P8XKG0</accession>
<evidence type="ECO:0000259" key="4">
    <source>
        <dbReference type="Pfam" id="PF00155"/>
    </source>
</evidence>
<evidence type="ECO:0000256" key="1">
    <source>
        <dbReference type="ARBA" id="ARBA00001933"/>
    </source>
</evidence>
<dbReference type="GO" id="GO:0030170">
    <property type="term" value="F:pyridoxal phosphate binding"/>
    <property type="evidence" value="ECO:0007669"/>
    <property type="project" value="InterPro"/>
</dbReference>
<dbReference type="Proteomes" id="UP000300879">
    <property type="component" value="Chromosome"/>
</dbReference>
<reference evidence="5 6" key="1">
    <citation type="submission" date="2019-05" db="EMBL/GenBank/DDBJ databases">
        <authorList>
            <person name="Chen C."/>
        </authorList>
    </citation>
    <scope>NUCLEOTIDE SEQUENCE [LARGE SCALE GENOMIC DNA]</scope>
    <source>
        <strain evidence="5 6">HB172198</strain>
    </source>
</reference>